<sequence length="300" mass="33271">MRKSHHFWIIVSQIVFWSWATAAAQAAPFSVVAAESTYGVIAEAIGGPYVRVESIIKNPNVDPHLFEADPAVAREVAQARVVVLNGLGYDRWMEKLLAANPVPGRQVVIVADLDPHLIMADKNPHIFYDPRIALLTAARLTRLFSQDDPAHAPQFAQNFKNFSQSLLQIYGAAQAVMARHPALTVTATEPVFGYMLRYLGYDSIHEKFQFNVMNDTEAAPKEVARFDNSLRSHQVAVLFYNEQVTDPLTQRIKGIAKDAGVPVVGVDEFVPPHTGYVQWQVETLQALDKALASTTGNRTH</sequence>
<feature type="signal peptide" evidence="5">
    <location>
        <begin position="1"/>
        <end position="26"/>
    </location>
</feature>
<dbReference type="PANTHER" id="PTHR42953:SF1">
    <property type="entry name" value="METAL-BINDING PROTEIN HI_0362-RELATED"/>
    <property type="match status" value="1"/>
</dbReference>
<evidence type="ECO:0000313" key="6">
    <source>
        <dbReference type="EMBL" id="RNF58241.1"/>
    </source>
</evidence>
<organism evidence="6">
    <name type="scientific">Acidithiobacillus sulfuriphilus</name>
    <dbReference type="NCBI Taxonomy" id="1867749"/>
    <lineage>
        <taxon>Bacteria</taxon>
        <taxon>Pseudomonadati</taxon>
        <taxon>Pseudomonadota</taxon>
        <taxon>Acidithiobacillia</taxon>
        <taxon>Acidithiobacillales</taxon>
        <taxon>Acidithiobacillaceae</taxon>
        <taxon>Acidithiobacillus</taxon>
    </lineage>
</organism>
<evidence type="ECO:0000256" key="1">
    <source>
        <dbReference type="ARBA" id="ARBA00004196"/>
    </source>
</evidence>
<dbReference type="AlphaFoldDB" id="A0A3M8QRG9"/>
<protein>
    <submittedName>
        <fullName evidence="6">ABC transporter substrate-binding protein</fullName>
    </submittedName>
</protein>
<evidence type="ECO:0000256" key="2">
    <source>
        <dbReference type="ARBA" id="ARBA00022448"/>
    </source>
</evidence>
<comment type="caution">
    <text evidence="6">The sequence shown here is derived from an EMBL/GenBank/DDBJ whole genome shotgun (WGS) entry which is preliminary data.</text>
</comment>
<feature type="chain" id="PRO_5017953467" evidence="5">
    <location>
        <begin position="27"/>
        <end position="300"/>
    </location>
</feature>
<dbReference type="RefSeq" id="WP_123105696.1">
    <property type="nucleotide sequence ID" value="NZ_CP127527.1"/>
</dbReference>
<dbReference type="InterPro" id="IPR050492">
    <property type="entry name" value="Bact_metal-bind_prot9"/>
</dbReference>
<proteinExistence type="predicted"/>
<keyword evidence="3" id="KW-0479">Metal-binding</keyword>
<dbReference type="GO" id="GO:0046872">
    <property type="term" value="F:metal ion binding"/>
    <property type="evidence" value="ECO:0007669"/>
    <property type="project" value="UniProtKB-KW"/>
</dbReference>
<reference evidence="6" key="1">
    <citation type="submission" date="2018-10" db="EMBL/GenBank/DDBJ databases">
        <title>Acidithiobacillus sulfuriphilus sp. nov.: an extremely acidophilic sulfur-oxidizing chemolithotroph isolated from a neutral pH environment.</title>
        <authorList>
            <person name="Falagan C."/>
            <person name="Moya-Beltran A."/>
            <person name="Quatrini R."/>
            <person name="Johnson D.B."/>
        </authorList>
    </citation>
    <scope>NUCLEOTIDE SEQUENCE [LARGE SCALE GENOMIC DNA]</scope>
    <source>
        <strain evidence="6">CJ-2</strain>
    </source>
</reference>
<comment type="subcellular location">
    <subcellularLocation>
        <location evidence="1">Cell envelope</location>
    </subcellularLocation>
</comment>
<dbReference type="EMBL" id="RIZI01000191">
    <property type="protein sequence ID" value="RNF58241.1"/>
    <property type="molecule type" value="Genomic_DNA"/>
</dbReference>
<dbReference type="GO" id="GO:0030313">
    <property type="term" value="C:cell envelope"/>
    <property type="evidence" value="ECO:0007669"/>
    <property type="project" value="UniProtKB-SubCell"/>
</dbReference>
<dbReference type="OrthoDB" id="5296019at2"/>
<dbReference type="Pfam" id="PF01297">
    <property type="entry name" value="ZnuA"/>
    <property type="match status" value="1"/>
</dbReference>
<dbReference type="Gene3D" id="3.40.50.1980">
    <property type="entry name" value="Nitrogenase molybdenum iron protein domain"/>
    <property type="match status" value="2"/>
</dbReference>
<dbReference type="PANTHER" id="PTHR42953">
    <property type="entry name" value="HIGH-AFFINITY ZINC UPTAKE SYSTEM PROTEIN ZNUA-RELATED"/>
    <property type="match status" value="1"/>
</dbReference>
<dbReference type="GO" id="GO:0030001">
    <property type="term" value="P:metal ion transport"/>
    <property type="evidence" value="ECO:0007669"/>
    <property type="project" value="InterPro"/>
</dbReference>
<name>A0A3M8QRG9_9PROT</name>
<gene>
    <name evidence="6" type="ORF">EC580_12895</name>
</gene>
<evidence type="ECO:0000256" key="5">
    <source>
        <dbReference type="SAM" id="SignalP"/>
    </source>
</evidence>
<keyword evidence="2" id="KW-0813">Transport</keyword>
<accession>A0A3M8QRG9</accession>
<dbReference type="InterPro" id="IPR006127">
    <property type="entry name" value="ZnuA-like"/>
</dbReference>
<evidence type="ECO:0000256" key="3">
    <source>
        <dbReference type="ARBA" id="ARBA00022723"/>
    </source>
</evidence>
<dbReference type="SUPFAM" id="SSF53807">
    <property type="entry name" value="Helical backbone' metal receptor"/>
    <property type="match status" value="1"/>
</dbReference>
<keyword evidence="4 5" id="KW-0732">Signal</keyword>
<evidence type="ECO:0000256" key="4">
    <source>
        <dbReference type="ARBA" id="ARBA00022729"/>
    </source>
</evidence>